<dbReference type="AlphaFoldDB" id="A0A7G9Y585"/>
<comment type="cofactor">
    <cofactor evidence="6">
        <name>Mg(2+)</name>
        <dbReference type="ChEBI" id="CHEBI:18420"/>
    </cofactor>
    <cofactor evidence="6">
        <name>Mn(2+)</name>
        <dbReference type="ChEBI" id="CHEBI:29035"/>
    </cofactor>
    <text evidence="6">Binds 2 divalent metal cations per subunit. Magnesium or manganese.</text>
</comment>
<dbReference type="UniPathway" id="UPA00275">
    <property type="reaction ID" value="UER00399"/>
</dbReference>
<comment type="catalytic activity">
    <reaction evidence="6">
        <text>D-ribulose 5-phosphate = (2S)-2-hydroxy-3-oxobutyl phosphate + formate + H(+)</text>
        <dbReference type="Rhea" id="RHEA:18457"/>
        <dbReference type="ChEBI" id="CHEBI:15378"/>
        <dbReference type="ChEBI" id="CHEBI:15740"/>
        <dbReference type="ChEBI" id="CHEBI:58121"/>
        <dbReference type="ChEBI" id="CHEBI:58830"/>
        <dbReference type="EC" id="4.1.99.12"/>
    </reaction>
</comment>
<dbReference type="EMBL" id="MT631136">
    <property type="protein sequence ID" value="QNO45606.1"/>
    <property type="molecule type" value="Genomic_DNA"/>
</dbReference>
<dbReference type="EMBL" id="MT631103">
    <property type="protein sequence ID" value="QNO45365.1"/>
    <property type="molecule type" value="Genomic_DNA"/>
</dbReference>
<dbReference type="PANTHER" id="PTHR21327">
    <property type="entry name" value="GTP CYCLOHYDROLASE II-RELATED"/>
    <property type="match status" value="1"/>
</dbReference>
<evidence type="ECO:0000256" key="4">
    <source>
        <dbReference type="ARBA" id="ARBA00023211"/>
    </source>
</evidence>
<evidence type="ECO:0000313" key="10">
    <source>
        <dbReference type="EMBL" id="QNO45606.1"/>
    </source>
</evidence>
<dbReference type="EMBL" id="MT630794">
    <property type="protein sequence ID" value="QNO43169.1"/>
    <property type="molecule type" value="Genomic_DNA"/>
</dbReference>
<dbReference type="Gene3D" id="3.90.870.10">
    <property type="entry name" value="DHBP synthase"/>
    <property type="match status" value="1"/>
</dbReference>
<keyword evidence="2 6" id="KW-0479">Metal-binding</keyword>
<dbReference type="NCBIfam" id="TIGR00506">
    <property type="entry name" value="ribB"/>
    <property type="match status" value="1"/>
</dbReference>
<name>A0A7G9Y585_9EURY</name>
<comment type="pathway">
    <text evidence="6">Cofactor biosynthesis; riboflavin biosynthesis; 2-hydroxy-3-oxobutyl phosphate from D-ribulose 5-phosphate: step 1/1.</text>
</comment>
<sequence>MQNITKAINALRNNRMVLLYDAADREGETDMMLPAKSITPQDIAQMRTYGGGLLCVVMPDEAARRLGLPFMADILRRSPDLARLAEGDLPYDSRSSFSIWVNHKTTYTGIPDRDRALTVRKLDEIVEAVMLGETNDFSSEFRSPGHVAVLRGAKNLLDERRGQTELSIALAELAKINPVTCICEMLDSDTGYALERRDAERYALKNDLIFVDGADVISAYGQG</sequence>
<dbReference type="PANTHER" id="PTHR21327:SF46">
    <property type="entry name" value="3,4-DIHYDROXY-2-BUTANONE 4-PHOSPHATE SYNTHASE"/>
    <property type="match status" value="1"/>
</dbReference>
<keyword evidence="5 6" id="KW-0456">Lyase</keyword>
<dbReference type="InterPro" id="IPR017945">
    <property type="entry name" value="DHBP_synth_RibB-like_a/b_dom"/>
</dbReference>
<reference evidence="8" key="1">
    <citation type="submission" date="2020-06" db="EMBL/GenBank/DDBJ databases">
        <title>Unique genomic features of the anaerobic methanotrophic archaea.</title>
        <authorList>
            <person name="Chadwick G.L."/>
            <person name="Skennerton C.T."/>
            <person name="Laso-Perez R."/>
            <person name="Leu A.O."/>
            <person name="Speth D.R."/>
            <person name="Yu H."/>
            <person name="Morgan-Lang C."/>
            <person name="Hatzenpichler R."/>
            <person name="Goudeau D."/>
            <person name="Malmstrom R."/>
            <person name="Brazelton W.J."/>
            <person name="Woyke T."/>
            <person name="Hallam S.J."/>
            <person name="Tyson G.W."/>
            <person name="Wegener G."/>
            <person name="Boetius A."/>
            <person name="Orphan V."/>
        </authorList>
    </citation>
    <scope>NUCLEOTIDE SEQUENCE</scope>
</reference>
<evidence type="ECO:0000256" key="5">
    <source>
        <dbReference type="ARBA" id="ARBA00023239"/>
    </source>
</evidence>
<dbReference type="InterPro" id="IPR000422">
    <property type="entry name" value="DHBP_synthase_RibB"/>
</dbReference>
<comment type="subunit">
    <text evidence="6">Homodimer.</text>
</comment>
<keyword evidence="1 6" id="KW-0686">Riboflavin biosynthesis</keyword>
<evidence type="ECO:0000256" key="3">
    <source>
        <dbReference type="ARBA" id="ARBA00022842"/>
    </source>
</evidence>
<organism evidence="8">
    <name type="scientific">Candidatus Methanogaster sp. ANME-2c ERB4</name>
    <dbReference type="NCBI Taxonomy" id="2759911"/>
    <lineage>
        <taxon>Archaea</taxon>
        <taxon>Methanobacteriati</taxon>
        <taxon>Methanobacteriota</taxon>
        <taxon>Stenosarchaea group</taxon>
        <taxon>Methanomicrobia</taxon>
        <taxon>Methanosarcinales</taxon>
        <taxon>ANME-2 cluster</taxon>
        <taxon>Candidatus Methanogasteraceae</taxon>
        <taxon>Candidatus Methanogaster</taxon>
    </lineage>
</organism>
<evidence type="ECO:0000313" key="9">
    <source>
        <dbReference type="EMBL" id="QNO45365.1"/>
    </source>
</evidence>
<evidence type="ECO:0000313" key="8">
    <source>
        <dbReference type="EMBL" id="QNO43169.1"/>
    </source>
</evidence>
<dbReference type="SUPFAM" id="SSF55821">
    <property type="entry name" value="YrdC/RibB"/>
    <property type="match status" value="1"/>
</dbReference>
<dbReference type="GO" id="GO:0046872">
    <property type="term" value="F:metal ion binding"/>
    <property type="evidence" value="ECO:0007669"/>
    <property type="project" value="UniProtKB-KW"/>
</dbReference>
<keyword evidence="3 6" id="KW-0460">Magnesium</keyword>
<evidence type="ECO:0000313" key="7">
    <source>
        <dbReference type="EMBL" id="QNO42188.1"/>
    </source>
</evidence>
<comment type="similarity">
    <text evidence="6">Belongs to the DHBP synthase family.</text>
</comment>
<dbReference type="Pfam" id="PF00926">
    <property type="entry name" value="DHBP_synthase"/>
    <property type="match status" value="1"/>
</dbReference>
<dbReference type="EC" id="4.1.99.12" evidence="6"/>
<gene>
    <name evidence="8" type="primary">ribB</name>
    <name evidence="10" type="ORF">JMABOEBK_00003</name>
    <name evidence="9" type="ORF">KKJLOPGH_00003</name>
    <name evidence="8" type="ORF">OODLAJBE_00011</name>
    <name evidence="7" type="ORF">OONBJFFA_00003</name>
</gene>
<protein>
    <recommendedName>
        <fullName evidence="6">3,4-dihydroxy-2-butanone 4-phosphate synthase</fullName>
        <shortName evidence="6">DHBP synthase</shortName>
        <ecNumber evidence="6">4.1.99.12</ecNumber>
    </recommendedName>
</protein>
<evidence type="ECO:0000256" key="1">
    <source>
        <dbReference type="ARBA" id="ARBA00022619"/>
    </source>
</evidence>
<dbReference type="GO" id="GO:0005829">
    <property type="term" value="C:cytosol"/>
    <property type="evidence" value="ECO:0007669"/>
    <property type="project" value="TreeGrafter"/>
</dbReference>
<proteinExistence type="inferred from homology"/>
<dbReference type="EMBL" id="MT630718">
    <property type="protein sequence ID" value="QNO42188.1"/>
    <property type="molecule type" value="Genomic_DNA"/>
</dbReference>
<evidence type="ECO:0000256" key="6">
    <source>
        <dbReference type="RuleBase" id="RU003843"/>
    </source>
</evidence>
<evidence type="ECO:0000256" key="2">
    <source>
        <dbReference type="ARBA" id="ARBA00022723"/>
    </source>
</evidence>
<comment type="function">
    <text evidence="6">Catalyzes the conversion of D-ribulose 5-phosphate to formate and 3,4-dihydroxy-2-butanone 4-phosphate.</text>
</comment>
<dbReference type="GO" id="GO:0009231">
    <property type="term" value="P:riboflavin biosynthetic process"/>
    <property type="evidence" value="ECO:0007669"/>
    <property type="project" value="UniProtKB-UniPathway"/>
</dbReference>
<accession>A0A7G9Y585</accession>
<dbReference type="GO" id="GO:0008686">
    <property type="term" value="F:3,4-dihydroxy-2-butanone-4-phosphate synthase activity"/>
    <property type="evidence" value="ECO:0007669"/>
    <property type="project" value="UniProtKB-EC"/>
</dbReference>
<keyword evidence="4 6" id="KW-0464">Manganese</keyword>